<dbReference type="AlphaFoldDB" id="A0A1I5ETN8"/>
<sequence>MKLLVNALINIDETIYRVLWIDSEYYVIISMTENKMPIFITKIELDKKISKGKVEEHLVVEIPIQNSPIIKKDEEKRESDWNKLKVFLKNEPDIYFKKFRTEQIKKYKHNIGYSEQYINILMKKYWRGGKTNNVFLPQYKNCGAPGKNRGENGLKRGRPSKYTGGVNVTEKWKNEFSKALNKYYYSKSKNSITMTYHLMRKDVLERGIEDIPTVGQFRYWFLKNRRVKSEIVSRYSGKKYLRDYRPLLGNNSDTLPGVFEIDAHIGDVYLTSDFNRKYIIGRPTVYIAIDKFSRIICGMYVGFDSSYSNAAMALKNCVSDKVEFCKHYGIPIEPEQWPVAALPNKLVADRGEIEGTSIENLIESLGIEVELMPSSRADLKGIVEGFFNLTNSHIKSLLPGKIDLDGRERGDGDYRKSATLTMREYTAIIIHTILYYNNCLLMNYNRTPKMIEDDLVPTPINLWNWGLENFGANIRYGSQEVILALMTKAEASITRRGIKYKSMYYASSSLTKNGYFDRGANKLKKVHIYLDSRNLSYIYIENPYSMSIEKCELLPTSHKFKDKSIEDCEILINQEADIRKQFSDNNSNKRTELIREIENIVSKAQAEMTFDVSTREVKNIRENRKIEKQKKKTMDAFELDL</sequence>
<dbReference type="Gene3D" id="3.30.420.10">
    <property type="entry name" value="Ribonuclease H-like superfamily/Ribonuclease H"/>
    <property type="match status" value="1"/>
</dbReference>
<dbReference type="InterPro" id="IPR012337">
    <property type="entry name" value="RNaseH-like_sf"/>
</dbReference>
<organism evidence="2 3">
    <name type="scientific">Proteiniclasticum ruminis</name>
    <dbReference type="NCBI Taxonomy" id="398199"/>
    <lineage>
        <taxon>Bacteria</taxon>
        <taxon>Bacillati</taxon>
        <taxon>Bacillota</taxon>
        <taxon>Clostridia</taxon>
        <taxon>Eubacteriales</taxon>
        <taxon>Clostridiaceae</taxon>
        <taxon>Proteiniclasticum</taxon>
    </lineage>
</organism>
<proteinExistence type="predicted"/>
<dbReference type="SUPFAM" id="SSF53098">
    <property type="entry name" value="Ribonuclease H-like"/>
    <property type="match status" value="1"/>
</dbReference>
<dbReference type="EMBL" id="FOVK01000021">
    <property type="protein sequence ID" value="SFO14875.1"/>
    <property type="molecule type" value="Genomic_DNA"/>
</dbReference>
<evidence type="ECO:0000313" key="3">
    <source>
        <dbReference type="Proteomes" id="UP000181899"/>
    </source>
</evidence>
<dbReference type="RefSeq" id="WP_074913201.1">
    <property type="nucleotide sequence ID" value="NZ_FOVK01000021.1"/>
</dbReference>
<dbReference type="GO" id="GO:0015074">
    <property type="term" value="P:DNA integration"/>
    <property type="evidence" value="ECO:0007669"/>
    <property type="project" value="InterPro"/>
</dbReference>
<accession>A0A1I5ETN8</accession>
<protein>
    <submittedName>
        <fullName evidence="2">Integrase core domain-containing protein</fullName>
    </submittedName>
</protein>
<dbReference type="InterPro" id="IPR036397">
    <property type="entry name" value="RNaseH_sf"/>
</dbReference>
<dbReference type="InterPro" id="IPR001584">
    <property type="entry name" value="Integrase_cat-core"/>
</dbReference>
<dbReference type="PROSITE" id="PS50994">
    <property type="entry name" value="INTEGRASE"/>
    <property type="match status" value="1"/>
</dbReference>
<dbReference type="Proteomes" id="UP000181899">
    <property type="component" value="Unassembled WGS sequence"/>
</dbReference>
<dbReference type="GO" id="GO:0003676">
    <property type="term" value="F:nucleic acid binding"/>
    <property type="evidence" value="ECO:0007669"/>
    <property type="project" value="InterPro"/>
</dbReference>
<gene>
    <name evidence="2" type="ORF">SAMN04488695_1216</name>
</gene>
<feature type="domain" description="Integrase catalytic" evidence="1">
    <location>
        <begin position="252"/>
        <end position="456"/>
    </location>
</feature>
<dbReference type="OrthoDB" id="501284at2"/>
<reference evidence="2 3" key="1">
    <citation type="submission" date="2016-10" db="EMBL/GenBank/DDBJ databases">
        <authorList>
            <person name="de Groot N.N."/>
        </authorList>
    </citation>
    <scope>NUCLEOTIDE SEQUENCE [LARGE SCALE GENOMIC DNA]</scope>
    <source>
        <strain evidence="2 3">ML2</strain>
    </source>
</reference>
<keyword evidence="3" id="KW-1185">Reference proteome</keyword>
<evidence type="ECO:0000259" key="1">
    <source>
        <dbReference type="PROSITE" id="PS50994"/>
    </source>
</evidence>
<name>A0A1I5ETN8_9CLOT</name>
<evidence type="ECO:0000313" key="2">
    <source>
        <dbReference type="EMBL" id="SFO14875.1"/>
    </source>
</evidence>